<feature type="domain" description="Nudix hydrolase" evidence="2">
    <location>
        <begin position="486"/>
        <end position="618"/>
    </location>
</feature>
<dbReference type="InParanoid" id="A0A2J6SNN5"/>
<dbReference type="InterPro" id="IPR017476">
    <property type="entry name" value="UDP-Glc/GDP-Man"/>
</dbReference>
<dbReference type="GO" id="GO:0000271">
    <property type="term" value="P:polysaccharide biosynthetic process"/>
    <property type="evidence" value="ECO:0007669"/>
    <property type="project" value="InterPro"/>
</dbReference>
<dbReference type="GeneID" id="36595539"/>
<accession>A0A2J6SNN5</accession>
<dbReference type="PROSITE" id="PS00893">
    <property type="entry name" value="NUDIX_BOX"/>
    <property type="match status" value="1"/>
</dbReference>
<dbReference type="PANTHER" id="PTHR43491:SF1">
    <property type="entry name" value="UDP-N-ACETYL-D-MANNOSAMINE DEHYDROGENASE"/>
    <property type="match status" value="1"/>
</dbReference>
<dbReference type="Gene3D" id="3.40.50.720">
    <property type="entry name" value="NAD(P)-binding Rossmann-like Domain"/>
    <property type="match status" value="2"/>
</dbReference>
<dbReference type="SUPFAM" id="SSF52413">
    <property type="entry name" value="UDP-glucose/GDP-mannose dehydrogenase C-terminal domain"/>
    <property type="match status" value="1"/>
</dbReference>
<dbReference type="GO" id="GO:0016616">
    <property type="term" value="F:oxidoreductase activity, acting on the CH-OH group of donors, NAD or NADP as acceptor"/>
    <property type="evidence" value="ECO:0007669"/>
    <property type="project" value="InterPro"/>
</dbReference>
<dbReference type="PIRSF" id="PIRSF000124">
    <property type="entry name" value="UDPglc_GDPman_dh"/>
    <property type="match status" value="1"/>
</dbReference>
<dbReference type="InterPro" id="IPR000086">
    <property type="entry name" value="NUDIX_hydrolase_dom"/>
</dbReference>
<dbReference type="RefSeq" id="XP_024729290.1">
    <property type="nucleotide sequence ID" value="XM_024887463.1"/>
</dbReference>
<proteinExistence type="predicted"/>
<dbReference type="InterPro" id="IPR036220">
    <property type="entry name" value="UDP-Glc/GDP-Man_DH_C_sf"/>
</dbReference>
<dbReference type="InterPro" id="IPR015797">
    <property type="entry name" value="NUDIX_hydrolase-like_dom_sf"/>
</dbReference>
<dbReference type="CDD" id="cd03424">
    <property type="entry name" value="NUDIX_ADPRase_Nudt5_UGPPase_Nudt14"/>
    <property type="match status" value="1"/>
</dbReference>
<gene>
    <name evidence="3" type="ORF">K444DRAFT_668857</name>
</gene>
<dbReference type="GO" id="GO:0051287">
    <property type="term" value="F:NAD binding"/>
    <property type="evidence" value="ECO:0007669"/>
    <property type="project" value="InterPro"/>
</dbReference>
<dbReference type="EMBL" id="KZ613905">
    <property type="protein sequence ID" value="PMD52386.1"/>
    <property type="molecule type" value="Genomic_DNA"/>
</dbReference>
<dbReference type="InterPro" id="IPR028359">
    <property type="entry name" value="UDP_ManNAc/GlcNAc_DH"/>
</dbReference>
<evidence type="ECO:0000313" key="4">
    <source>
        <dbReference type="Proteomes" id="UP000235371"/>
    </source>
</evidence>
<dbReference type="InterPro" id="IPR020476">
    <property type="entry name" value="Nudix_hydrolase"/>
</dbReference>
<dbReference type="InterPro" id="IPR036291">
    <property type="entry name" value="NAD(P)-bd_dom_sf"/>
</dbReference>
<dbReference type="PROSITE" id="PS51462">
    <property type="entry name" value="NUDIX"/>
    <property type="match status" value="1"/>
</dbReference>
<evidence type="ECO:0000256" key="1">
    <source>
        <dbReference type="ARBA" id="ARBA00022801"/>
    </source>
</evidence>
<dbReference type="OrthoDB" id="5385803at2759"/>
<dbReference type="PANTHER" id="PTHR43491">
    <property type="entry name" value="UDP-N-ACETYL-D-MANNOSAMINE DEHYDROGENASE"/>
    <property type="match status" value="1"/>
</dbReference>
<reference evidence="3 4" key="1">
    <citation type="submission" date="2016-04" db="EMBL/GenBank/DDBJ databases">
        <title>A degradative enzymes factory behind the ericoid mycorrhizal symbiosis.</title>
        <authorList>
            <consortium name="DOE Joint Genome Institute"/>
            <person name="Martino E."/>
            <person name="Morin E."/>
            <person name="Grelet G."/>
            <person name="Kuo A."/>
            <person name="Kohler A."/>
            <person name="Daghino S."/>
            <person name="Barry K."/>
            <person name="Choi C."/>
            <person name="Cichocki N."/>
            <person name="Clum A."/>
            <person name="Copeland A."/>
            <person name="Hainaut M."/>
            <person name="Haridas S."/>
            <person name="Labutti K."/>
            <person name="Lindquist E."/>
            <person name="Lipzen A."/>
            <person name="Khouja H.-R."/>
            <person name="Murat C."/>
            <person name="Ohm R."/>
            <person name="Olson A."/>
            <person name="Spatafora J."/>
            <person name="Veneault-Fourrey C."/>
            <person name="Henrissat B."/>
            <person name="Grigoriev I."/>
            <person name="Martin F."/>
            <person name="Perotto S."/>
        </authorList>
    </citation>
    <scope>NUCLEOTIDE SEQUENCE [LARGE SCALE GENOMIC DNA]</scope>
    <source>
        <strain evidence="3 4">E</strain>
    </source>
</reference>
<name>A0A2J6SNN5_9HELO</name>
<dbReference type="STRING" id="1095630.A0A2J6SNN5"/>
<dbReference type="InterPro" id="IPR001732">
    <property type="entry name" value="UDP-Glc/GDP-Man_DH_N"/>
</dbReference>
<dbReference type="InterPro" id="IPR008927">
    <property type="entry name" value="6-PGluconate_DH-like_C_sf"/>
</dbReference>
<dbReference type="Pfam" id="PF03721">
    <property type="entry name" value="UDPG_MGDP_dh_N"/>
    <property type="match status" value="1"/>
</dbReference>
<sequence>MATVQQIYSAEDSTLPRTIGIWGGGLIGLSTAAHFARKGLRSIIYDINATQVSRINEALFPPNFENWIGFPIEKYIASGHIRATIDTTELSRAYVKAHFVAVPTERNGEPYMDAIETVIQQIAGLSPDLCIIESTAIPGQTEALGLKYGLPLGVATRRDWFTATDNNLENCVRVYSGVKDDVSERMQVILSVVCKRLVRASSCTVVELTKCLDNGIFHTVAMYASQIASAYPDSNVAESLQLAATHWRLGNHVYFPSLGTGGPCVPLANKYLLLGALHPEKLTLAADAVRYDASNPLEVAARVKQQLRVGDRVAVLGICYRGDIRVHIESPHLKFARELVRLGVLMSVHDPYYSDTELSEITGGTPLIFPDDLRDFQFVYVGANHTVYAKKIYSVLAFMTRGQSILDNQGIWEVLADDAKSLGISYHRVGGAHWLMAEPDRQRDIKSPLFYSVEPNETVVFKTKWFQIRTIPDPKLLSSDPYFVLDRPDSATVIPVTPTGRLLLQRQHRPHSGSTSWEFPMGNIDPGEIPNQAAKRELFEETGLTCSSVQLLGWYHPIPGLATQRTHVFLAHVTDEQLLEPRSLVLDEGISAHQIIDVTAFRSLVASAEIIDGFTLAAFALWQSVSFPQIQQLAR</sequence>
<evidence type="ECO:0000259" key="2">
    <source>
        <dbReference type="PROSITE" id="PS51462"/>
    </source>
</evidence>
<dbReference type="Proteomes" id="UP000235371">
    <property type="component" value="Unassembled WGS sequence"/>
</dbReference>
<keyword evidence="1" id="KW-0378">Hydrolase</keyword>
<dbReference type="InterPro" id="IPR020084">
    <property type="entry name" value="NUDIX_hydrolase_CS"/>
</dbReference>
<dbReference type="Gene3D" id="3.90.79.10">
    <property type="entry name" value="Nucleoside Triphosphate Pyrophosphohydrolase"/>
    <property type="match status" value="1"/>
</dbReference>
<dbReference type="SUPFAM" id="SSF51735">
    <property type="entry name" value="NAD(P)-binding Rossmann-fold domains"/>
    <property type="match status" value="1"/>
</dbReference>
<dbReference type="Pfam" id="PF00293">
    <property type="entry name" value="NUDIX"/>
    <property type="match status" value="1"/>
</dbReference>
<dbReference type="AlphaFoldDB" id="A0A2J6SNN5"/>
<dbReference type="GO" id="GO:0016787">
    <property type="term" value="F:hydrolase activity"/>
    <property type="evidence" value="ECO:0007669"/>
    <property type="project" value="UniProtKB-KW"/>
</dbReference>
<dbReference type="SUPFAM" id="SSF55811">
    <property type="entry name" value="Nudix"/>
    <property type="match status" value="1"/>
</dbReference>
<dbReference type="SUPFAM" id="SSF48179">
    <property type="entry name" value="6-phosphogluconate dehydrogenase C-terminal domain-like"/>
    <property type="match status" value="1"/>
</dbReference>
<keyword evidence="4" id="KW-1185">Reference proteome</keyword>
<dbReference type="GO" id="GO:0016628">
    <property type="term" value="F:oxidoreductase activity, acting on the CH-CH group of donors, NAD or NADP as acceptor"/>
    <property type="evidence" value="ECO:0007669"/>
    <property type="project" value="InterPro"/>
</dbReference>
<dbReference type="PIRSF" id="PIRSF500136">
    <property type="entry name" value="UDP_ManNAc_DH"/>
    <property type="match status" value="1"/>
</dbReference>
<dbReference type="PRINTS" id="PR00502">
    <property type="entry name" value="NUDIXFAMILY"/>
</dbReference>
<organism evidence="3 4">
    <name type="scientific">Hyaloscypha bicolor E</name>
    <dbReference type="NCBI Taxonomy" id="1095630"/>
    <lineage>
        <taxon>Eukaryota</taxon>
        <taxon>Fungi</taxon>
        <taxon>Dikarya</taxon>
        <taxon>Ascomycota</taxon>
        <taxon>Pezizomycotina</taxon>
        <taxon>Leotiomycetes</taxon>
        <taxon>Helotiales</taxon>
        <taxon>Hyaloscyphaceae</taxon>
        <taxon>Hyaloscypha</taxon>
        <taxon>Hyaloscypha bicolor</taxon>
    </lineage>
</organism>
<protein>
    <recommendedName>
        <fullName evidence="2">Nudix hydrolase domain-containing protein</fullName>
    </recommendedName>
</protein>
<evidence type="ECO:0000313" key="3">
    <source>
        <dbReference type="EMBL" id="PMD52386.1"/>
    </source>
</evidence>